<evidence type="ECO:0000256" key="3">
    <source>
        <dbReference type="ARBA" id="ARBA00022840"/>
    </source>
</evidence>
<dbReference type="InterPro" id="IPR011009">
    <property type="entry name" value="Kinase-like_dom_sf"/>
</dbReference>
<dbReference type="Pfam" id="PF00069">
    <property type="entry name" value="Pkinase"/>
    <property type="match status" value="1"/>
</dbReference>
<organism evidence="8 9">
    <name type="scientific">Diploscapter pachys</name>
    <dbReference type="NCBI Taxonomy" id="2018661"/>
    <lineage>
        <taxon>Eukaryota</taxon>
        <taxon>Metazoa</taxon>
        <taxon>Ecdysozoa</taxon>
        <taxon>Nematoda</taxon>
        <taxon>Chromadorea</taxon>
        <taxon>Rhabditida</taxon>
        <taxon>Rhabditina</taxon>
        <taxon>Rhabditomorpha</taxon>
        <taxon>Rhabditoidea</taxon>
        <taxon>Rhabditidae</taxon>
        <taxon>Diploscapter</taxon>
    </lineage>
</organism>
<dbReference type="SMART" id="SM00220">
    <property type="entry name" value="S_TKc"/>
    <property type="match status" value="1"/>
</dbReference>
<keyword evidence="2 4" id="KW-0547">Nucleotide-binding</keyword>
<feature type="region of interest" description="Disordered" evidence="6">
    <location>
        <begin position="407"/>
        <end position="434"/>
    </location>
</feature>
<dbReference type="PROSITE" id="PS00107">
    <property type="entry name" value="PROTEIN_KINASE_ATP"/>
    <property type="match status" value="1"/>
</dbReference>
<dbReference type="InterPro" id="IPR000719">
    <property type="entry name" value="Prot_kinase_dom"/>
</dbReference>
<evidence type="ECO:0000313" key="9">
    <source>
        <dbReference type="Proteomes" id="UP000218231"/>
    </source>
</evidence>
<protein>
    <recommendedName>
        <fullName evidence="1">non-specific serine/threonine protein kinase</fullName>
        <ecNumber evidence="1">2.7.11.1</ecNumber>
    </recommendedName>
</protein>
<evidence type="ECO:0000256" key="6">
    <source>
        <dbReference type="SAM" id="MobiDB-lite"/>
    </source>
</evidence>
<dbReference type="EC" id="2.7.11.1" evidence="1"/>
<feature type="compositionally biased region" description="Basic and acidic residues" evidence="6">
    <location>
        <begin position="421"/>
        <end position="434"/>
    </location>
</feature>
<dbReference type="Gene3D" id="1.10.510.10">
    <property type="entry name" value="Transferase(Phosphotransferase) domain 1"/>
    <property type="match status" value="1"/>
</dbReference>
<dbReference type="Pfam" id="PF18694">
    <property type="entry name" value="TDP-43_N"/>
    <property type="match status" value="1"/>
</dbReference>
<dbReference type="PANTHER" id="PTHR11909">
    <property type="entry name" value="CASEIN KINASE-RELATED"/>
    <property type="match status" value="1"/>
</dbReference>
<proteinExistence type="predicted"/>
<dbReference type="GO" id="GO:0004674">
    <property type="term" value="F:protein serine/threonine kinase activity"/>
    <property type="evidence" value="ECO:0007669"/>
    <property type="project" value="UniProtKB-EC"/>
</dbReference>
<evidence type="ECO:0000259" key="7">
    <source>
        <dbReference type="PROSITE" id="PS50011"/>
    </source>
</evidence>
<keyword evidence="9" id="KW-1185">Reference proteome</keyword>
<comment type="caution">
    <text evidence="8">The sequence shown here is derived from an EMBL/GenBank/DDBJ whole genome shotgun (WGS) entry which is preliminary data.</text>
</comment>
<evidence type="ECO:0000256" key="1">
    <source>
        <dbReference type="ARBA" id="ARBA00012513"/>
    </source>
</evidence>
<evidence type="ECO:0000313" key="8">
    <source>
        <dbReference type="EMBL" id="PAV62385.1"/>
    </source>
</evidence>
<dbReference type="OrthoDB" id="5979581at2759"/>
<reference evidence="8 9" key="1">
    <citation type="journal article" date="2017" name="Curr. Biol.">
        <title>Genome architecture and evolution of a unichromosomal asexual nematode.</title>
        <authorList>
            <person name="Fradin H."/>
            <person name="Zegar C."/>
            <person name="Gutwein M."/>
            <person name="Lucas J."/>
            <person name="Kovtun M."/>
            <person name="Corcoran D."/>
            <person name="Baugh L.R."/>
            <person name="Kiontke K."/>
            <person name="Gunsalus K."/>
            <person name="Fitch D.H."/>
            <person name="Piano F."/>
        </authorList>
    </citation>
    <scope>NUCLEOTIDE SEQUENCE [LARGE SCALE GENOMIC DNA]</scope>
    <source>
        <strain evidence="8">PF1309</strain>
    </source>
</reference>
<dbReference type="InterPro" id="IPR050235">
    <property type="entry name" value="CK1_Ser-Thr_kinase"/>
</dbReference>
<gene>
    <name evidence="8" type="ORF">WR25_26732</name>
</gene>
<dbReference type="InterPro" id="IPR017441">
    <property type="entry name" value="Protein_kinase_ATP_BS"/>
</dbReference>
<dbReference type="SUPFAM" id="SSF56112">
    <property type="entry name" value="Protein kinase-like (PK-like)"/>
    <property type="match status" value="1"/>
</dbReference>
<dbReference type="EMBL" id="LIAE01010371">
    <property type="protein sequence ID" value="PAV62385.1"/>
    <property type="molecule type" value="Genomic_DNA"/>
</dbReference>
<dbReference type="STRING" id="2018661.A0A2A2JL32"/>
<evidence type="ECO:0000256" key="2">
    <source>
        <dbReference type="ARBA" id="ARBA00022741"/>
    </source>
</evidence>
<dbReference type="PROSITE" id="PS00108">
    <property type="entry name" value="PROTEIN_KINASE_ST"/>
    <property type="match status" value="1"/>
</dbReference>
<evidence type="ECO:0000256" key="4">
    <source>
        <dbReference type="PROSITE-ProRule" id="PRU10141"/>
    </source>
</evidence>
<keyword evidence="5" id="KW-0175">Coiled coil</keyword>
<dbReference type="InterPro" id="IPR008271">
    <property type="entry name" value="Ser/Thr_kinase_AS"/>
</dbReference>
<evidence type="ECO:0000256" key="5">
    <source>
        <dbReference type="SAM" id="Coils"/>
    </source>
</evidence>
<name>A0A2A2JL32_9BILA</name>
<keyword evidence="3 4" id="KW-0067">ATP-binding</keyword>
<sequence>MAQSQTPDLRELRDGKTIAKRWLIVKKLGEGGMGCVFKVEDKKRKSTFAAMKVEFGPTEGGILKLEAHILNALKSAPLTLHLLDSGSTAKFCFIVMPLCGHDLMQLRFKAKRALTEGTSLRIAVLSLYAIKQIHEVGFVHRDIKPGNIMTGLVGRDSRMLYVIDYGMARSFITKDANGNPAIRKPRGGEQMYRGTPRYCSMAAHQRRDQGRVDDLWGWLHTLVELHCGLPWRDERDETKIAKVKGEMAPEKLCERCPVEFLPIHKYLTILKYESRPDYFAIYTHLLEGIKRCKSSFMYPYEWEDSPREVETALSISENSITTKKPATSCSGLYYKDQDSKCAVRFDGKKFTAPSGDWAKRTYYAAPGQRCLAPNHLGSYETATKQFEKSVLAVKQMLGVADLQMLSGRPRRERSSKVSSTTKDEAAARGDAEEKVEQVLLRTEEGSPARERRREHLQPLTAIAERQKMLETTDRDLTPIEMQFVDLARISTGKDAIIEKLREEIKQLHDSLKERERELKEKELFCTDLQSRQKAQEEELALFRKLSAENVYTGNQIASLSDRLAEKDNQFTEYRKNAENEITELKNELNEAAKKSCAQNDNIEKQKENIAELTAELNRLKQSQVEFESLRKSSNAEIETNGQMRAEIERLQKENEDLTERLKEITTAWEETNSLESGFAKENTAMKEKIAELEHRLSNYDETLSRLNEDWKSQVNEKQEEWSRTRTQLETETESLRSQVAQQQKLLDEMTREATEAMRRAETLEAARNELLERANASEFKNQEGLKRQVRQLSEDLRYAEEKVAELTGLVASLATDAHSTRRDISDLL</sequence>
<feature type="coiled-coil region" evidence="5">
    <location>
        <begin position="556"/>
        <end position="809"/>
    </location>
</feature>
<dbReference type="PROSITE" id="PS50011">
    <property type="entry name" value="PROTEIN_KINASE_DOM"/>
    <property type="match status" value="1"/>
</dbReference>
<feature type="domain" description="Protein kinase" evidence="7">
    <location>
        <begin position="22"/>
        <end position="287"/>
    </location>
</feature>
<dbReference type="AlphaFoldDB" id="A0A2A2JL32"/>
<dbReference type="GO" id="GO:0005524">
    <property type="term" value="F:ATP binding"/>
    <property type="evidence" value="ECO:0007669"/>
    <property type="project" value="UniProtKB-UniRule"/>
</dbReference>
<feature type="binding site" evidence="4">
    <location>
        <position position="52"/>
    </location>
    <ligand>
        <name>ATP</name>
        <dbReference type="ChEBI" id="CHEBI:30616"/>
    </ligand>
</feature>
<dbReference type="Proteomes" id="UP000218231">
    <property type="component" value="Unassembled WGS sequence"/>
</dbReference>
<dbReference type="InterPro" id="IPR041105">
    <property type="entry name" value="TDP-43_N"/>
</dbReference>
<accession>A0A2A2JL32</accession>